<organism evidence="1 2">
    <name type="scientific">Aquilegia coerulea</name>
    <name type="common">Rocky mountain columbine</name>
    <dbReference type="NCBI Taxonomy" id="218851"/>
    <lineage>
        <taxon>Eukaryota</taxon>
        <taxon>Viridiplantae</taxon>
        <taxon>Streptophyta</taxon>
        <taxon>Embryophyta</taxon>
        <taxon>Tracheophyta</taxon>
        <taxon>Spermatophyta</taxon>
        <taxon>Magnoliopsida</taxon>
        <taxon>Ranunculales</taxon>
        <taxon>Ranunculaceae</taxon>
        <taxon>Thalictroideae</taxon>
        <taxon>Aquilegia</taxon>
    </lineage>
</organism>
<dbReference type="EMBL" id="KZ305047">
    <property type="protein sequence ID" value="PIA37375.1"/>
    <property type="molecule type" value="Genomic_DNA"/>
</dbReference>
<dbReference type="InParanoid" id="A0A2G5D1I3"/>
<evidence type="ECO:0000313" key="2">
    <source>
        <dbReference type="Proteomes" id="UP000230069"/>
    </source>
</evidence>
<protein>
    <submittedName>
        <fullName evidence="1">Uncharacterized protein</fullName>
    </submittedName>
</protein>
<dbReference type="Proteomes" id="UP000230069">
    <property type="component" value="Unassembled WGS sequence"/>
</dbReference>
<evidence type="ECO:0000313" key="1">
    <source>
        <dbReference type="EMBL" id="PIA37375.1"/>
    </source>
</evidence>
<reference evidence="1 2" key="1">
    <citation type="submission" date="2017-09" db="EMBL/GenBank/DDBJ databases">
        <title>WGS assembly of Aquilegia coerulea Goldsmith.</title>
        <authorList>
            <person name="Hodges S."/>
            <person name="Kramer E."/>
            <person name="Nordborg M."/>
            <person name="Tomkins J."/>
            <person name="Borevitz J."/>
            <person name="Derieg N."/>
            <person name="Yan J."/>
            <person name="Mihaltcheva S."/>
            <person name="Hayes R.D."/>
            <person name="Rokhsar D."/>
        </authorList>
    </citation>
    <scope>NUCLEOTIDE SEQUENCE [LARGE SCALE GENOMIC DNA]</scope>
    <source>
        <strain evidence="2">cv. Goldsmith</strain>
    </source>
</reference>
<proteinExistence type="predicted"/>
<sequence length="71" mass="8242">MYCSVTIGHAQMLLLEWKICPYIKDFTFTQTASTTFAFYTRLKVTTKVPSTKYHLISNKKPLQVARLKNQP</sequence>
<name>A0A2G5D1I3_AQUCA</name>
<dbReference type="AlphaFoldDB" id="A0A2G5D1I3"/>
<keyword evidence="2" id="KW-1185">Reference proteome</keyword>
<gene>
    <name evidence="1" type="ORF">AQUCO_03000161v1</name>
</gene>
<accession>A0A2G5D1I3</accession>